<sequence>MNEQHTWCLEMDEEMCVIRCRHGFTALLLAVKEGKRILFEKLLSKGADINTVTKDNRNAAHICAMYADKEMLDAIIARNRDLLRRPAGGCKLLVMT</sequence>
<dbReference type="EMBL" id="KN726688">
    <property type="protein sequence ID" value="KIH67464.1"/>
    <property type="molecule type" value="Genomic_DNA"/>
</dbReference>
<reference evidence="2 3" key="1">
    <citation type="submission" date="2013-12" db="EMBL/GenBank/DDBJ databases">
        <title>Draft genome of the parsitic nematode Ancylostoma duodenale.</title>
        <authorList>
            <person name="Mitreva M."/>
        </authorList>
    </citation>
    <scope>NUCLEOTIDE SEQUENCE [LARGE SCALE GENOMIC DNA]</scope>
    <source>
        <strain evidence="2 3">Zhejiang</strain>
    </source>
</reference>
<organism evidence="2 3">
    <name type="scientific">Ancylostoma duodenale</name>
    <dbReference type="NCBI Taxonomy" id="51022"/>
    <lineage>
        <taxon>Eukaryota</taxon>
        <taxon>Metazoa</taxon>
        <taxon>Ecdysozoa</taxon>
        <taxon>Nematoda</taxon>
        <taxon>Chromadorea</taxon>
        <taxon>Rhabditida</taxon>
        <taxon>Rhabditina</taxon>
        <taxon>Rhabditomorpha</taxon>
        <taxon>Strongyloidea</taxon>
        <taxon>Ancylostomatidae</taxon>
        <taxon>Ancylostomatinae</taxon>
        <taxon>Ancylostoma</taxon>
    </lineage>
</organism>
<dbReference type="Proteomes" id="UP000054047">
    <property type="component" value="Unassembled WGS sequence"/>
</dbReference>
<gene>
    <name evidence="2" type="ORF">ANCDUO_02205</name>
</gene>
<dbReference type="SMART" id="SM00248">
    <property type="entry name" value="ANK"/>
    <property type="match status" value="2"/>
</dbReference>
<dbReference type="SUPFAM" id="SSF48403">
    <property type="entry name" value="Ankyrin repeat"/>
    <property type="match status" value="1"/>
</dbReference>
<name>A0A0C2H7E5_9BILA</name>
<dbReference type="InterPro" id="IPR002110">
    <property type="entry name" value="Ankyrin_rpt"/>
</dbReference>
<dbReference type="PROSITE" id="PS50297">
    <property type="entry name" value="ANK_REP_REGION"/>
    <property type="match status" value="1"/>
</dbReference>
<dbReference type="PROSITE" id="PS50088">
    <property type="entry name" value="ANK_REPEAT"/>
    <property type="match status" value="1"/>
</dbReference>
<evidence type="ECO:0000313" key="2">
    <source>
        <dbReference type="EMBL" id="KIH67464.1"/>
    </source>
</evidence>
<dbReference type="OrthoDB" id="195446at2759"/>
<proteinExistence type="predicted"/>
<accession>A0A0C2H7E5</accession>
<evidence type="ECO:0000313" key="3">
    <source>
        <dbReference type="Proteomes" id="UP000054047"/>
    </source>
</evidence>
<dbReference type="InterPro" id="IPR036770">
    <property type="entry name" value="Ankyrin_rpt-contain_sf"/>
</dbReference>
<dbReference type="Gene3D" id="1.25.40.20">
    <property type="entry name" value="Ankyrin repeat-containing domain"/>
    <property type="match status" value="1"/>
</dbReference>
<dbReference type="AlphaFoldDB" id="A0A0C2H7E5"/>
<protein>
    <submittedName>
        <fullName evidence="2">Ankyrin repeat protein</fullName>
    </submittedName>
</protein>
<keyword evidence="3" id="KW-1185">Reference proteome</keyword>
<feature type="repeat" description="ANK" evidence="1">
    <location>
        <begin position="22"/>
        <end position="54"/>
    </location>
</feature>
<dbReference type="Pfam" id="PF00023">
    <property type="entry name" value="Ank"/>
    <property type="match status" value="1"/>
</dbReference>
<evidence type="ECO:0000256" key="1">
    <source>
        <dbReference type="PROSITE-ProRule" id="PRU00023"/>
    </source>
</evidence>
<keyword evidence="1" id="KW-0040">ANK repeat</keyword>